<dbReference type="AlphaFoldDB" id="J3KW90"/>
<accession>J3KW90</accession>
<reference evidence="16" key="1">
    <citation type="journal article" date="2013" name="Nat. Commun.">
        <title>Whole-genome sequencing of Oryza brachyantha reveals mechanisms underlying Oryza genome evolution.</title>
        <authorList>
            <person name="Chen J."/>
            <person name="Huang Q."/>
            <person name="Gao D."/>
            <person name="Wang J."/>
            <person name="Lang Y."/>
            <person name="Liu T."/>
            <person name="Li B."/>
            <person name="Bai Z."/>
            <person name="Luis Goicoechea J."/>
            <person name="Liang C."/>
            <person name="Chen C."/>
            <person name="Zhang W."/>
            <person name="Sun S."/>
            <person name="Liao Y."/>
            <person name="Zhang X."/>
            <person name="Yang L."/>
            <person name="Song C."/>
            <person name="Wang M."/>
            <person name="Shi J."/>
            <person name="Liu G."/>
            <person name="Liu J."/>
            <person name="Zhou H."/>
            <person name="Zhou W."/>
            <person name="Yu Q."/>
            <person name="An N."/>
            <person name="Chen Y."/>
            <person name="Cai Q."/>
            <person name="Wang B."/>
            <person name="Liu B."/>
            <person name="Min J."/>
            <person name="Huang Y."/>
            <person name="Wu H."/>
            <person name="Li Z."/>
            <person name="Zhang Y."/>
            <person name="Yin Y."/>
            <person name="Song W."/>
            <person name="Jiang J."/>
            <person name="Jackson S.A."/>
            <person name="Wing R.A."/>
            <person name="Wang J."/>
            <person name="Chen M."/>
        </authorList>
    </citation>
    <scope>NUCLEOTIDE SEQUENCE [LARGE SCALE GENOMIC DNA]</scope>
    <source>
        <strain evidence="16">cv. IRGC 101232</strain>
    </source>
</reference>
<dbReference type="EnsemblPlants" id="OB01G12460.1">
    <property type="protein sequence ID" value="OB01G12460.1"/>
    <property type="gene ID" value="OB01G12460"/>
</dbReference>
<evidence type="ECO:0000256" key="10">
    <source>
        <dbReference type="ARBA" id="ARBA00023136"/>
    </source>
</evidence>
<evidence type="ECO:0000259" key="15">
    <source>
        <dbReference type="PROSITE" id="PS50011"/>
    </source>
</evidence>
<dbReference type="GO" id="GO:0016020">
    <property type="term" value="C:membrane"/>
    <property type="evidence" value="ECO:0007669"/>
    <property type="project" value="UniProtKB-SubCell"/>
</dbReference>
<evidence type="ECO:0000256" key="4">
    <source>
        <dbReference type="ARBA" id="ARBA00022692"/>
    </source>
</evidence>
<feature type="signal peptide" evidence="14">
    <location>
        <begin position="1"/>
        <end position="28"/>
    </location>
</feature>
<dbReference type="InterPro" id="IPR045874">
    <property type="entry name" value="LRK10/LRL21-25-like"/>
</dbReference>
<feature type="transmembrane region" description="Helical" evidence="13">
    <location>
        <begin position="262"/>
        <end position="284"/>
    </location>
</feature>
<dbReference type="Gene3D" id="1.10.510.10">
    <property type="entry name" value="Transferase(Phosphotransferase) domain 1"/>
    <property type="match status" value="1"/>
</dbReference>
<dbReference type="InterPro" id="IPR025287">
    <property type="entry name" value="WAK_GUB"/>
</dbReference>
<dbReference type="GO" id="GO:0005524">
    <property type="term" value="F:ATP binding"/>
    <property type="evidence" value="ECO:0007669"/>
    <property type="project" value="UniProtKB-KW"/>
</dbReference>
<evidence type="ECO:0000256" key="11">
    <source>
        <dbReference type="ARBA" id="ARBA00023180"/>
    </source>
</evidence>
<evidence type="ECO:0000256" key="3">
    <source>
        <dbReference type="ARBA" id="ARBA00022679"/>
    </source>
</evidence>
<keyword evidence="7" id="KW-0418">Kinase</keyword>
<dbReference type="Gene3D" id="3.30.200.20">
    <property type="entry name" value="Phosphorylase Kinase, domain 1"/>
    <property type="match status" value="1"/>
</dbReference>
<reference evidence="16" key="2">
    <citation type="submission" date="2013-04" db="UniProtKB">
        <authorList>
            <consortium name="EnsemblPlants"/>
        </authorList>
    </citation>
    <scope>IDENTIFICATION</scope>
</reference>
<keyword evidence="6" id="KW-0547">Nucleotide-binding</keyword>
<keyword evidence="11" id="KW-0325">Glycoprotein</keyword>
<dbReference type="Gramene" id="OB01G12460.1">
    <property type="protein sequence ID" value="OB01G12460.1"/>
    <property type="gene ID" value="OB01G12460"/>
</dbReference>
<dbReference type="PANTHER" id="PTHR27009">
    <property type="entry name" value="RUST RESISTANCE KINASE LR10-RELATED"/>
    <property type="match status" value="1"/>
</dbReference>
<dbReference type="GO" id="GO:0030247">
    <property type="term" value="F:polysaccharide binding"/>
    <property type="evidence" value="ECO:0007669"/>
    <property type="project" value="InterPro"/>
</dbReference>
<dbReference type="eggNOG" id="KOG1187">
    <property type="taxonomic scope" value="Eukaryota"/>
</dbReference>
<evidence type="ECO:0000256" key="13">
    <source>
        <dbReference type="SAM" id="Phobius"/>
    </source>
</evidence>
<dbReference type="InterPro" id="IPR032872">
    <property type="entry name" value="WAK_assoc_C"/>
</dbReference>
<dbReference type="OMA" id="ELYFPHL"/>
<evidence type="ECO:0000256" key="14">
    <source>
        <dbReference type="SAM" id="SignalP"/>
    </source>
</evidence>
<dbReference type="HOGENOM" id="CLU_000288_115_3_1"/>
<keyword evidence="9 13" id="KW-1133">Transmembrane helix</keyword>
<feature type="domain" description="Protein kinase" evidence="15">
    <location>
        <begin position="294"/>
        <end position="614"/>
    </location>
</feature>
<dbReference type="PROSITE" id="PS00108">
    <property type="entry name" value="PROTEIN_KINASE_ST"/>
    <property type="match status" value="1"/>
</dbReference>
<keyword evidence="2" id="KW-0723">Serine/threonine-protein kinase</keyword>
<dbReference type="InterPro" id="IPR000719">
    <property type="entry name" value="Prot_kinase_dom"/>
</dbReference>
<feature type="compositionally biased region" description="Low complexity" evidence="12">
    <location>
        <begin position="620"/>
        <end position="638"/>
    </location>
</feature>
<dbReference type="InterPro" id="IPR008271">
    <property type="entry name" value="Ser/Thr_kinase_AS"/>
</dbReference>
<dbReference type="Pfam" id="PF14380">
    <property type="entry name" value="WAK_assoc"/>
    <property type="match status" value="1"/>
</dbReference>
<evidence type="ECO:0000313" key="17">
    <source>
        <dbReference type="Proteomes" id="UP000006038"/>
    </source>
</evidence>
<evidence type="ECO:0000256" key="5">
    <source>
        <dbReference type="ARBA" id="ARBA00022729"/>
    </source>
</evidence>
<comment type="subcellular location">
    <subcellularLocation>
        <location evidence="1">Membrane</location>
        <topology evidence="1">Single-pass type I membrane protein</topology>
    </subcellularLocation>
</comment>
<evidence type="ECO:0000256" key="6">
    <source>
        <dbReference type="ARBA" id="ARBA00022741"/>
    </source>
</evidence>
<dbReference type="GO" id="GO:0004674">
    <property type="term" value="F:protein serine/threonine kinase activity"/>
    <property type="evidence" value="ECO:0007669"/>
    <property type="project" value="UniProtKB-KW"/>
</dbReference>
<evidence type="ECO:0000256" key="1">
    <source>
        <dbReference type="ARBA" id="ARBA00004479"/>
    </source>
</evidence>
<evidence type="ECO:0000256" key="9">
    <source>
        <dbReference type="ARBA" id="ARBA00022989"/>
    </source>
</evidence>
<dbReference type="PROSITE" id="PS50011">
    <property type="entry name" value="PROTEIN_KINASE_DOM"/>
    <property type="match status" value="1"/>
</dbReference>
<evidence type="ECO:0000256" key="12">
    <source>
        <dbReference type="SAM" id="MobiDB-lite"/>
    </source>
</evidence>
<dbReference type="Pfam" id="PF00069">
    <property type="entry name" value="Pkinase"/>
    <property type="match status" value="1"/>
</dbReference>
<evidence type="ECO:0000313" key="16">
    <source>
        <dbReference type="EnsemblPlants" id="OB01G12460.1"/>
    </source>
</evidence>
<dbReference type="SMART" id="SM00220">
    <property type="entry name" value="S_TKc"/>
    <property type="match status" value="1"/>
</dbReference>
<keyword evidence="17" id="KW-1185">Reference proteome</keyword>
<organism evidence="16">
    <name type="scientific">Oryza brachyantha</name>
    <name type="common">malo sina</name>
    <dbReference type="NCBI Taxonomy" id="4533"/>
    <lineage>
        <taxon>Eukaryota</taxon>
        <taxon>Viridiplantae</taxon>
        <taxon>Streptophyta</taxon>
        <taxon>Embryophyta</taxon>
        <taxon>Tracheophyta</taxon>
        <taxon>Spermatophyta</taxon>
        <taxon>Magnoliopsida</taxon>
        <taxon>Liliopsida</taxon>
        <taxon>Poales</taxon>
        <taxon>Poaceae</taxon>
        <taxon>BOP clade</taxon>
        <taxon>Oryzoideae</taxon>
        <taxon>Oryzeae</taxon>
        <taxon>Oryzinae</taxon>
        <taxon>Oryza</taxon>
    </lineage>
</organism>
<feature type="region of interest" description="Disordered" evidence="12">
    <location>
        <begin position="615"/>
        <end position="651"/>
    </location>
</feature>
<dbReference type="Pfam" id="PF13947">
    <property type="entry name" value="GUB_WAK_bind"/>
    <property type="match status" value="1"/>
</dbReference>
<protein>
    <recommendedName>
        <fullName evidence="15">Protein kinase domain-containing protein</fullName>
    </recommendedName>
</protein>
<evidence type="ECO:0000256" key="7">
    <source>
        <dbReference type="ARBA" id="ARBA00022777"/>
    </source>
</evidence>
<name>J3KW90_ORYBR</name>
<evidence type="ECO:0000256" key="8">
    <source>
        <dbReference type="ARBA" id="ARBA00022840"/>
    </source>
</evidence>
<keyword evidence="4 13" id="KW-0812">Transmembrane</keyword>
<dbReference type="SUPFAM" id="SSF56112">
    <property type="entry name" value="Protein kinase-like (PK-like)"/>
    <property type="match status" value="1"/>
</dbReference>
<dbReference type="InterPro" id="IPR011009">
    <property type="entry name" value="Kinase-like_dom_sf"/>
</dbReference>
<feature type="chain" id="PRO_5003773146" description="Protein kinase domain-containing protein" evidence="14">
    <location>
        <begin position="29"/>
        <end position="651"/>
    </location>
</feature>
<keyword evidence="5 14" id="KW-0732">Signal</keyword>
<dbReference type="Proteomes" id="UP000006038">
    <property type="component" value="Chromosome 1"/>
</dbReference>
<keyword evidence="3" id="KW-0808">Transferase</keyword>
<keyword evidence="8" id="KW-0067">ATP-binding</keyword>
<keyword evidence="10 13" id="KW-0472">Membrane</keyword>
<proteinExistence type="predicted"/>
<dbReference type="FunFam" id="1.10.510.10:FF:000590">
    <property type="entry name" value="PR5-like receptor kinase"/>
    <property type="match status" value="1"/>
</dbReference>
<sequence>MGTHTPLLRLLFVVLQAACLLAPRRAAAAVTSCAPRTCGNVTIAYPFWLPDSPSSASSEPCGPAAFQVSCNGSRASLAHSFRSGYKILAVSYANRTVVVSNDNVQTDASGCPVPRIDVSASLSLAPFTASPANNQLVFLFNCTSSSRPPPAGFVNVTCPGAQAVVRLDPSYNNSAARAVAGGCDYAAVPVVGVPGASPTDYPQLLRGGYMLDWRAPAGDCMACNASGGLCGYDGDTEAFACICSDGSNRPARCDAKKSGNKAILIVSSSIGATGLLLACILVVFMCRRRIRSRFGFLDAMDGSSRTDTANVEKLLQKYGSLAPRRFRYSELKKITKSFSQRLGEGGYGTPNGEEFLNEVISIGRTSHVNIVSLLGFCLEGSKRALVYEYMPNGSLDKYIYSTSTAAPASPDRDFLDWKVLQEIAVGVARGLEYLHDGCNTRIIHFDIKPHNVLLDLDFRPKIADFGMAKLCNPKESILSMADTRGTIGFIAPEVFSRGFGDISTKSDVYSYGMLLLEMVGGGSNVKAYAEKANDTFFPLWVYDHLLEDGGVLQSVVAASAATGGTGTGRSSGGGEEIARKMALIGLWCIQTVPANRPSMGKVLEMLERSVHELAMPPRPYHSTSSSPSRPSSYPSSASDFTPRYESTPSVC</sequence>
<evidence type="ECO:0000256" key="2">
    <source>
        <dbReference type="ARBA" id="ARBA00022527"/>
    </source>
</evidence>